<dbReference type="AlphaFoldDB" id="A0AAV5WUM6"/>
<gene>
    <name evidence="1" type="ORF">PFISCL1PPCAC_27197</name>
</gene>
<dbReference type="EMBL" id="BTSY01000007">
    <property type="protein sequence ID" value="GMT35899.1"/>
    <property type="molecule type" value="Genomic_DNA"/>
</dbReference>
<reference evidence="1" key="1">
    <citation type="submission" date="2023-10" db="EMBL/GenBank/DDBJ databases">
        <title>Genome assembly of Pristionchus species.</title>
        <authorList>
            <person name="Yoshida K."/>
            <person name="Sommer R.J."/>
        </authorList>
    </citation>
    <scope>NUCLEOTIDE SEQUENCE</scope>
    <source>
        <strain evidence="1">RS5133</strain>
    </source>
</reference>
<feature type="non-terminal residue" evidence="1">
    <location>
        <position position="1"/>
    </location>
</feature>
<dbReference type="Proteomes" id="UP001432322">
    <property type="component" value="Unassembled WGS sequence"/>
</dbReference>
<organism evidence="1 2">
    <name type="scientific">Pristionchus fissidentatus</name>
    <dbReference type="NCBI Taxonomy" id="1538716"/>
    <lineage>
        <taxon>Eukaryota</taxon>
        <taxon>Metazoa</taxon>
        <taxon>Ecdysozoa</taxon>
        <taxon>Nematoda</taxon>
        <taxon>Chromadorea</taxon>
        <taxon>Rhabditida</taxon>
        <taxon>Rhabditina</taxon>
        <taxon>Diplogasteromorpha</taxon>
        <taxon>Diplogasteroidea</taxon>
        <taxon>Neodiplogasteridae</taxon>
        <taxon>Pristionchus</taxon>
    </lineage>
</organism>
<evidence type="ECO:0000313" key="2">
    <source>
        <dbReference type="Proteomes" id="UP001432322"/>
    </source>
</evidence>
<name>A0AAV5WUM6_9BILA</name>
<proteinExistence type="predicted"/>
<protein>
    <submittedName>
        <fullName evidence="1">Uncharacterized protein</fullName>
    </submittedName>
</protein>
<evidence type="ECO:0000313" key="1">
    <source>
        <dbReference type="EMBL" id="GMT35899.1"/>
    </source>
</evidence>
<accession>A0AAV5WUM6</accession>
<comment type="caution">
    <text evidence="1">The sequence shown here is derived from an EMBL/GenBank/DDBJ whole genome shotgun (WGS) entry which is preliminary data.</text>
</comment>
<keyword evidence="2" id="KW-1185">Reference proteome</keyword>
<sequence length="119" mass="13046">LLSDAIACQEGSSSLSFIYWAIGNADLEVCLTDLAGVKFNCTGMLESPVMPGKVLLKIPELQRPFRIMISPNTLPGILIVDDIKYDAQICQIIKPTKRKEITTQAPPSVRYMLPISLPA</sequence>